<dbReference type="RefSeq" id="WP_077344118.1">
    <property type="nucleotide sequence ID" value="NZ_CP019605.1"/>
</dbReference>
<keyword evidence="2" id="KW-1185">Reference proteome</keyword>
<evidence type="ECO:0000313" key="1">
    <source>
        <dbReference type="EMBL" id="AQP45920.1"/>
    </source>
</evidence>
<gene>
    <name evidence="1" type="ORF">RPIT_14815</name>
</gene>
<dbReference type="KEGG" id="tfl:RPIT_14815"/>
<organism evidence="1 2">
    <name type="scientific">Tessaracoccus flavus</name>
    <dbReference type="NCBI Taxonomy" id="1610493"/>
    <lineage>
        <taxon>Bacteria</taxon>
        <taxon>Bacillati</taxon>
        <taxon>Actinomycetota</taxon>
        <taxon>Actinomycetes</taxon>
        <taxon>Propionibacteriales</taxon>
        <taxon>Propionibacteriaceae</taxon>
        <taxon>Tessaracoccus</taxon>
    </lineage>
</organism>
<dbReference type="STRING" id="1610493.RPIT_14815"/>
<accession>A0A1Q2CIP4</accession>
<dbReference type="AlphaFoldDB" id="A0A1Q2CIP4"/>
<proteinExistence type="predicted"/>
<name>A0A1Q2CIP4_9ACTN</name>
<sequence>MNDSHTTSWYWPPAFNDAKQLVEYYESVAIPDEALFRFAHAYTRRAVAEGATGIDTRIPPHLMQTVLRAAMMRGLAKYFPLPEQQKVDKYELHYVGGDQRTVKWIALHFKTDDLGFDALYGEA</sequence>
<reference evidence="1 2" key="1">
    <citation type="journal article" date="2016" name="Int. J. Syst. Evol. Microbiol.">
        <title>Tessaracoccus flavus sp. nov., isolated from the drainage system of a lindane-producing factory.</title>
        <authorList>
            <person name="Kumari R."/>
            <person name="Singh P."/>
            <person name="Schumann P."/>
            <person name="Lal R."/>
        </authorList>
    </citation>
    <scope>NUCLEOTIDE SEQUENCE [LARGE SCALE GENOMIC DNA]</scope>
    <source>
        <strain evidence="1 2">RP1T</strain>
    </source>
</reference>
<dbReference type="Proteomes" id="UP000188324">
    <property type="component" value="Chromosome"/>
</dbReference>
<protein>
    <submittedName>
        <fullName evidence="1">Uncharacterized protein</fullName>
    </submittedName>
</protein>
<dbReference type="EMBL" id="CP019605">
    <property type="protein sequence ID" value="AQP45920.1"/>
    <property type="molecule type" value="Genomic_DNA"/>
</dbReference>
<evidence type="ECO:0000313" key="2">
    <source>
        <dbReference type="Proteomes" id="UP000188324"/>
    </source>
</evidence>